<dbReference type="GO" id="GO:0042276">
    <property type="term" value="P:error-prone translesion synthesis"/>
    <property type="evidence" value="ECO:0007669"/>
    <property type="project" value="TreeGrafter"/>
</dbReference>
<evidence type="ECO:0000256" key="13">
    <source>
        <dbReference type="ARBA" id="ARBA00023125"/>
    </source>
</evidence>
<gene>
    <name evidence="16" type="primary">dinB</name>
    <name evidence="18" type="ORF">CDO51_00480</name>
</gene>
<feature type="active site" evidence="16">
    <location>
        <position position="109"/>
    </location>
</feature>
<comment type="cofactor">
    <cofactor evidence="16">
        <name>Mg(2+)</name>
        <dbReference type="ChEBI" id="CHEBI:18420"/>
    </cofactor>
    <text evidence="16">Binds 2 magnesium ions per subunit.</text>
</comment>
<evidence type="ECO:0000256" key="1">
    <source>
        <dbReference type="ARBA" id="ARBA00004496"/>
    </source>
</evidence>
<dbReference type="InterPro" id="IPR043128">
    <property type="entry name" value="Rev_trsase/Diguanyl_cyclase"/>
</dbReference>
<dbReference type="Gene3D" id="1.10.150.20">
    <property type="entry name" value="5' to 3' exonuclease, C-terminal subdomain"/>
    <property type="match status" value="1"/>
</dbReference>
<dbReference type="InterPro" id="IPR050116">
    <property type="entry name" value="DNA_polymerase-Y"/>
</dbReference>
<feature type="binding site" evidence="16">
    <location>
        <position position="15"/>
    </location>
    <ligand>
        <name>Mg(2+)</name>
        <dbReference type="ChEBI" id="CHEBI:18420"/>
    </ligand>
</feature>
<feature type="site" description="Substrate discrimination" evidence="16">
    <location>
        <position position="20"/>
    </location>
</feature>
<evidence type="ECO:0000259" key="17">
    <source>
        <dbReference type="PROSITE" id="PS50173"/>
    </source>
</evidence>
<evidence type="ECO:0000256" key="4">
    <source>
        <dbReference type="ARBA" id="ARBA00022457"/>
    </source>
</evidence>
<comment type="function">
    <text evidence="16">Poorly processive, error-prone DNA polymerase involved in untargeted mutagenesis. Copies undamaged DNA at stalled replication forks, which arise in vivo from mismatched or misaligned primer ends. These misaligned primers can be extended by PolIV. Exhibits no 3'-5' exonuclease (proofreading) activity. May be involved in translesional synthesis, in conjunction with the beta clamp from PolIII.</text>
</comment>
<keyword evidence="19" id="KW-1185">Reference proteome</keyword>
<evidence type="ECO:0000256" key="3">
    <source>
        <dbReference type="ARBA" id="ARBA00011245"/>
    </source>
</evidence>
<evidence type="ECO:0000256" key="7">
    <source>
        <dbReference type="ARBA" id="ARBA00022695"/>
    </source>
</evidence>
<evidence type="ECO:0000256" key="14">
    <source>
        <dbReference type="ARBA" id="ARBA00023204"/>
    </source>
</evidence>
<keyword evidence="8 16" id="KW-0235">DNA replication</keyword>
<keyword evidence="14 16" id="KW-0234">DNA repair</keyword>
<dbReference type="OrthoDB" id="9808813at2"/>
<dbReference type="Pfam" id="PF11798">
    <property type="entry name" value="IMS_HHH"/>
    <property type="match status" value="1"/>
</dbReference>
<evidence type="ECO:0000256" key="10">
    <source>
        <dbReference type="ARBA" id="ARBA00022763"/>
    </source>
</evidence>
<organism evidence="18 19">
    <name type="scientific">Natranaerobius trueperi</name>
    <dbReference type="NCBI Taxonomy" id="759412"/>
    <lineage>
        <taxon>Bacteria</taxon>
        <taxon>Bacillati</taxon>
        <taxon>Bacillota</taxon>
        <taxon>Clostridia</taxon>
        <taxon>Natranaerobiales</taxon>
        <taxon>Natranaerobiaceae</taxon>
        <taxon>Natranaerobius</taxon>
    </lineage>
</organism>
<feature type="binding site" evidence="16">
    <location>
        <position position="108"/>
    </location>
    <ligand>
        <name>Mg(2+)</name>
        <dbReference type="ChEBI" id="CHEBI:18420"/>
    </ligand>
</feature>
<evidence type="ECO:0000256" key="6">
    <source>
        <dbReference type="ARBA" id="ARBA00022679"/>
    </source>
</evidence>
<dbReference type="InterPro" id="IPR024728">
    <property type="entry name" value="PolY_HhH_motif"/>
</dbReference>
<dbReference type="InterPro" id="IPR036775">
    <property type="entry name" value="DNA_pol_Y-fam_lit_finger_sf"/>
</dbReference>
<dbReference type="PANTHER" id="PTHR11076:SF33">
    <property type="entry name" value="DNA POLYMERASE KAPPA"/>
    <property type="match status" value="1"/>
</dbReference>
<dbReference type="SUPFAM" id="SSF100879">
    <property type="entry name" value="Lesion bypass DNA polymerase (Y-family), little finger domain"/>
    <property type="match status" value="1"/>
</dbReference>
<comment type="catalytic activity">
    <reaction evidence="15 16">
        <text>DNA(n) + a 2'-deoxyribonucleoside 5'-triphosphate = DNA(n+1) + diphosphate</text>
        <dbReference type="Rhea" id="RHEA:22508"/>
        <dbReference type="Rhea" id="RHEA-COMP:17339"/>
        <dbReference type="Rhea" id="RHEA-COMP:17340"/>
        <dbReference type="ChEBI" id="CHEBI:33019"/>
        <dbReference type="ChEBI" id="CHEBI:61560"/>
        <dbReference type="ChEBI" id="CHEBI:173112"/>
        <dbReference type="EC" id="2.7.7.7"/>
    </reaction>
</comment>
<evidence type="ECO:0000256" key="15">
    <source>
        <dbReference type="ARBA" id="ARBA00049244"/>
    </source>
</evidence>
<evidence type="ECO:0000256" key="5">
    <source>
        <dbReference type="ARBA" id="ARBA00022490"/>
    </source>
</evidence>
<evidence type="ECO:0000256" key="2">
    <source>
        <dbReference type="ARBA" id="ARBA00010945"/>
    </source>
</evidence>
<evidence type="ECO:0000256" key="12">
    <source>
        <dbReference type="ARBA" id="ARBA00022932"/>
    </source>
</evidence>
<dbReference type="InterPro" id="IPR022880">
    <property type="entry name" value="DNApol_IV"/>
</dbReference>
<dbReference type="GO" id="GO:0000287">
    <property type="term" value="F:magnesium ion binding"/>
    <property type="evidence" value="ECO:0007669"/>
    <property type="project" value="UniProtKB-UniRule"/>
</dbReference>
<dbReference type="CDD" id="cd03586">
    <property type="entry name" value="PolY_Pol_IV_kappa"/>
    <property type="match status" value="1"/>
</dbReference>
<reference evidence="18 19" key="1">
    <citation type="submission" date="2017-06" db="EMBL/GenBank/DDBJ databases">
        <title>Draft Genome Sequence of Natranaerobius trueperi halophilic, alkalithermophilic bacteria from soda lakes.</title>
        <authorList>
            <person name="Zhao B."/>
        </authorList>
    </citation>
    <scope>NUCLEOTIDE SEQUENCE [LARGE SCALE GENOMIC DNA]</scope>
    <source>
        <strain evidence="18 19">DSM 18760</strain>
    </source>
</reference>
<dbReference type="SUPFAM" id="SSF56672">
    <property type="entry name" value="DNA/RNA polymerases"/>
    <property type="match status" value="1"/>
</dbReference>
<accession>A0A226C160</accession>
<dbReference type="Pfam" id="PF11799">
    <property type="entry name" value="IMS_C"/>
    <property type="match status" value="1"/>
</dbReference>
<evidence type="ECO:0000256" key="8">
    <source>
        <dbReference type="ARBA" id="ARBA00022705"/>
    </source>
</evidence>
<dbReference type="FunFam" id="3.40.1170.60:FF:000001">
    <property type="entry name" value="DNA polymerase IV"/>
    <property type="match status" value="1"/>
</dbReference>
<keyword evidence="10 16" id="KW-0227">DNA damage</keyword>
<evidence type="ECO:0000256" key="16">
    <source>
        <dbReference type="HAMAP-Rule" id="MF_01113"/>
    </source>
</evidence>
<keyword evidence="5 16" id="KW-0963">Cytoplasm</keyword>
<dbReference type="AlphaFoldDB" id="A0A226C160"/>
<dbReference type="FunFam" id="3.30.1490.100:FF:000004">
    <property type="entry name" value="DNA polymerase IV"/>
    <property type="match status" value="1"/>
</dbReference>
<dbReference type="GO" id="GO:0005829">
    <property type="term" value="C:cytosol"/>
    <property type="evidence" value="ECO:0007669"/>
    <property type="project" value="TreeGrafter"/>
</dbReference>
<keyword evidence="13 16" id="KW-0238">DNA-binding</keyword>
<dbReference type="NCBIfam" id="NF010731">
    <property type="entry name" value="PRK14133.1"/>
    <property type="match status" value="1"/>
</dbReference>
<dbReference type="PANTHER" id="PTHR11076">
    <property type="entry name" value="DNA REPAIR POLYMERASE UMUC / TRANSFERASE FAMILY MEMBER"/>
    <property type="match status" value="1"/>
</dbReference>
<name>A0A226C160_9FIRM</name>
<protein>
    <recommendedName>
        <fullName evidence="16">DNA polymerase IV</fullName>
        <shortName evidence="16">Pol IV</shortName>
        <ecNumber evidence="16">2.7.7.7</ecNumber>
    </recommendedName>
</protein>
<evidence type="ECO:0000256" key="9">
    <source>
        <dbReference type="ARBA" id="ARBA00022723"/>
    </source>
</evidence>
<keyword evidence="4 16" id="KW-0515">Mutator protein</keyword>
<dbReference type="HAMAP" id="MF_01113">
    <property type="entry name" value="DNApol_IV"/>
    <property type="match status" value="1"/>
</dbReference>
<dbReference type="GO" id="GO:0006261">
    <property type="term" value="P:DNA-templated DNA replication"/>
    <property type="evidence" value="ECO:0007669"/>
    <property type="project" value="UniProtKB-UniRule"/>
</dbReference>
<dbReference type="InterPro" id="IPR001126">
    <property type="entry name" value="UmuC"/>
</dbReference>
<comment type="subcellular location">
    <subcellularLocation>
        <location evidence="1 16">Cytoplasm</location>
    </subcellularLocation>
</comment>
<proteinExistence type="inferred from homology"/>
<keyword evidence="7 16" id="KW-0548">Nucleotidyltransferase</keyword>
<dbReference type="GO" id="GO:0009432">
    <property type="term" value="P:SOS response"/>
    <property type="evidence" value="ECO:0007669"/>
    <property type="project" value="TreeGrafter"/>
</dbReference>
<dbReference type="Proteomes" id="UP000214588">
    <property type="component" value="Unassembled WGS sequence"/>
</dbReference>
<dbReference type="Pfam" id="PF00817">
    <property type="entry name" value="IMS"/>
    <property type="match status" value="1"/>
</dbReference>
<dbReference type="NCBIfam" id="NF002751">
    <property type="entry name" value="PRK02794.1"/>
    <property type="match status" value="1"/>
</dbReference>
<evidence type="ECO:0000256" key="11">
    <source>
        <dbReference type="ARBA" id="ARBA00022842"/>
    </source>
</evidence>
<dbReference type="GO" id="GO:0003684">
    <property type="term" value="F:damaged DNA binding"/>
    <property type="evidence" value="ECO:0007669"/>
    <property type="project" value="InterPro"/>
</dbReference>
<sequence length="393" mass="44147">MTTPTKKTRQIIHIDMDAFFAAVEIRDNPKLKDKPVIIGGGKRGVVSTCCYNARKYGIRSAMPIYRAKRLCPHGVFLSPNRYKYEQASKNIHEIFYSYTPLVEPLSLDEAFLDVTGSISLFGSAVSIGKQIKKEIKKKLHLTCSVGIATNKFVSKVASDLKKPSGFIHIPPGKEKEFLAPLPVEKLWGVGEKTTNILKQNGFYTIGDLQKKSPYYLVENKTITKDLLMLSKGIDHRKVIPEEEPKSIGQEKTFEKDLSPGGELIPFLLKFSEQVGARLRKEGYRGKTVTVKIRNSQFKTRTKQKTVNATDQDQDIFEYAKDLVKDLSLGKSEKIRLLGVTVSNLTPNSDFQLTLEDPSGKNKKLQSALDQVREKFGDSSLKRATTITSQQEQK</sequence>
<evidence type="ECO:0000313" key="19">
    <source>
        <dbReference type="Proteomes" id="UP000214588"/>
    </source>
</evidence>
<dbReference type="EMBL" id="NIQC01000001">
    <property type="protein sequence ID" value="OWZ84915.1"/>
    <property type="molecule type" value="Genomic_DNA"/>
</dbReference>
<keyword evidence="6 16" id="KW-0808">Transferase</keyword>
<keyword evidence="9 16" id="KW-0479">Metal-binding</keyword>
<dbReference type="GO" id="GO:0003887">
    <property type="term" value="F:DNA-directed DNA polymerase activity"/>
    <property type="evidence" value="ECO:0007669"/>
    <property type="project" value="UniProtKB-UniRule"/>
</dbReference>
<dbReference type="PROSITE" id="PS50173">
    <property type="entry name" value="UMUC"/>
    <property type="match status" value="1"/>
</dbReference>
<dbReference type="NCBIfam" id="NF002677">
    <property type="entry name" value="PRK02406.1"/>
    <property type="match status" value="1"/>
</dbReference>
<dbReference type="Gene3D" id="3.30.1490.100">
    <property type="entry name" value="DNA polymerase, Y-family, little finger domain"/>
    <property type="match status" value="1"/>
</dbReference>
<comment type="subunit">
    <text evidence="3 16">Monomer.</text>
</comment>
<keyword evidence="12 16" id="KW-0239">DNA-directed DNA polymerase</keyword>
<dbReference type="Gene3D" id="3.30.70.270">
    <property type="match status" value="1"/>
</dbReference>
<comment type="similarity">
    <text evidence="2 16">Belongs to the DNA polymerase type-Y family.</text>
</comment>
<dbReference type="GO" id="GO:0006281">
    <property type="term" value="P:DNA repair"/>
    <property type="evidence" value="ECO:0007669"/>
    <property type="project" value="UniProtKB-UniRule"/>
</dbReference>
<dbReference type="Gene3D" id="3.40.1170.60">
    <property type="match status" value="1"/>
</dbReference>
<dbReference type="EC" id="2.7.7.7" evidence="16"/>
<dbReference type="InterPro" id="IPR043502">
    <property type="entry name" value="DNA/RNA_pol_sf"/>
</dbReference>
<evidence type="ECO:0000313" key="18">
    <source>
        <dbReference type="EMBL" id="OWZ84915.1"/>
    </source>
</evidence>
<keyword evidence="11 16" id="KW-0460">Magnesium</keyword>
<feature type="domain" description="UmuC" evidence="17">
    <location>
        <begin position="11"/>
        <end position="190"/>
    </location>
</feature>
<comment type="caution">
    <text evidence="18">The sequence shown here is derived from an EMBL/GenBank/DDBJ whole genome shotgun (WGS) entry which is preliminary data.</text>
</comment>
<dbReference type="InterPro" id="IPR017961">
    <property type="entry name" value="DNA_pol_Y-fam_little_finger"/>
</dbReference>
<dbReference type="RefSeq" id="WP_089022339.1">
    <property type="nucleotide sequence ID" value="NZ_NIQC01000001.1"/>
</dbReference>